<dbReference type="PROSITE" id="PS51257">
    <property type="entry name" value="PROKAR_LIPOPROTEIN"/>
    <property type="match status" value="1"/>
</dbReference>
<evidence type="ECO:0000313" key="9">
    <source>
        <dbReference type="EMBL" id="MCP9502025.1"/>
    </source>
</evidence>
<evidence type="ECO:0000313" key="15">
    <source>
        <dbReference type="Proteomes" id="UP000261187"/>
    </source>
</evidence>
<evidence type="ECO:0000259" key="7">
    <source>
        <dbReference type="Pfam" id="PF14322"/>
    </source>
</evidence>
<proteinExistence type="inferred from homology"/>
<evidence type="ECO:0000256" key="2">
    <source>
        <dbReference type="ARBA" id="ARBA00006275"/>
    </source>
</evidence>
<dbReference type="InterPro" id="IPR012944">
    <property type="entry name" value="SusD_RagB_dom"/>
</dbReference>
<dbReference type="AlphaFoldDB" id="A0A3E4SJ59"/>
<comment type="subcellular location">
    <subcellularLocation>
        <location evidence="1">Cell outer membrane</location>
    </subcellularLocation>
</comment>
<evidence type="ECO:0000256" key="1">
    <source>
        <dbReference type="ARBA" id="ARBA00004442"/>
    </source>
</evidence>
<reference evidence="11" key="5">
    <citation type="submission" date="2022-12" db="EMBL/GenBank/DDBJ databases">
        <title>Distinct polysaccharide growth profiles of human intestinal Prevotella copri isolates.</title>
        <authorList>
            <person name="Fehlner-Peach H."/>
            <person name="Magnabosco C."/>
            <person name="Raghavan V."/>
            <person name="Scher J.U."/>
            <person name="Tett A."/>
            <person name="Cox L.M."/>
            <person name="Gottsegen C."/>
            <person name="Watters A."/>
            <person name="Wiltshire- Gordon J.D."/>
            <person name="Segata N."/>
            <person name="Bonneau R."/>
            <person name="Littman D.R."/>
        </authorList>
    </citation>
    <scope>NUCLEOTIDE SEQUENCE</scope>
    <source>
        <strain evidence="11">IAA108</strain>
    </source>
</reference>
<evidence type="ECO:0000313" key="10">
    <source>
        <dbReference type="EMBL" id="MQN32516.1"/>
    </source>
</evidence>
<evidence type="ECO:0000256" key="5">
    <source>
        <dbReference type="ARBA" id="ARBA00023237"/>
    </source>
</evidence>
<dbReference type="Proteomes" id="UP000421408">
    <property type="component" value="Unassembled WGS sequence"/>
</dbReference>
<evidence type="ECO:0000313" key="19">
    <source>
        <dbReference type="Proteomes" id="UP000421408"/>
    </source>
</evidence>
<evidence type="ECO:0000313" key="8">
    <source>
        <dbReference type="EMBL" id="MCE4123286.1"/>
    </source>
</evidence>
<dbReference type="EMBL" id="JAJTVO010000030">
    <property type="protein sequence ID" value="MCE4123286.1"/>
    <property type="molecule type" value="Genomic_DNA"/>
</dbReference>
<sequence>MKIFNYIVSAAFGTLAMTSCTDLSEKLYDQVASENYYNTKNDVVRATFRPFEHAYWSIESRHVLNELTADQLITPTRDGWWDDGGKWRRYHYHEYNVEDGGDCQTEWNGCFQGIMQSCKVIEDLGTLSFEKFGFSQSEFNNLTAQCRVLRAWFYLRLLDGFRNVPLVTTTTGASMKQVEPKVIYDFIESELKECLPLLVEKTELGTNSTLQGQWTKAGAAALLVRLYLNAQVYIGEDHYTECAQVAQDILDGKYGKYQVADRWDAAFDWDNDACDEVIFGFPGAPGYSHWQYDGDTYMWTVPARANYYLNDTKNKAGGHNTKYAASPSYAPNGTMYKYDLGMPIQKFKKYPDDERLKLYRNLGNSKREGMFLYGYLEYKDENGATKRVKAPEVDYELYIRDAVGKFQSTPPTKWLSATSSTLRDGDHNSGWHFVKYPLYSDDDEHQLESDYTEIRLPEIIYSLAECKLRQGKPEEAGKLLNSVRKRNYPAADYEEYLYAPEGNAKLDLDEMLDEWGREFFAESRRRIDLIRYGKFSSGTWWDKTPDADKHTEIWPIMRDVLNANHELVQNPGYNK</sequence>
<protein>
    <submittedName>
        <fullName evidence="12">RagB/SusD family nutrient uptake outer membrane protein</fullName>
    </submittedName>
</protein>
<dbReference type="EMBL" id="QRNN01000010">
    <property type="protein sequence ID" value="RHK49432.1"/>
    <property type="molecule type" value="Genomic_DNA"/>
</dbReference>
<dbReference type="EMBL" id="JANDXR010000013">
    <property type="protein sequence ID" value="MCP9502025.1"/>
    <property type="molecule type" value="Genomic_DNA"/>
</dbReference>
<comment type="caution">
    <text evidence="12">The sequence shown here is derived from an EMBL/GenBank/DDBJ whole genome shotgun (WGS) entry which is preliminary data.</text>
</comment>
<dbReference type="EMBL" id="QSSA01000010">
    <property type="protein sequence ID" value="RGL61346.1"/>
    <property type="molecule type" value="Genomic_DNA"/>
</dbReference>
<keyword evidence="3" id="KW-0732">Signal</keyword>
<dbReference type="SUPFAM" id="SSF48452">
    <property type="entry name" value="TPR-like"/>
    <property type="match status" value="1"/>
</dbReference>
<evidence type="ECO:0000256" key="4">
    <source>
        <dbReference type="ARBA" id="ARBA00023136"/>
    </source>
</evidence>
<comment type="similarity">
    <text evidence="2">Belongs to the SusD family.</text>
</comment>
<dbReference type="Pfam" id="PF07980">
    <property type="entry name" value="SusD_RagB"/>
    <property type="match status" value="1"/>
</dbReference>
<evidence type="ECO:0000259" key="6">
    <source>
        <dbReference type="Pfam" id="PF07980"/>
    </source>
</evidence>
<dbReference type="Proteomes" id="UP000261187">
    <property type="component" value="Unassembled WGS sequence"/>
</dbReference>
<dbReference type="InterPro" id="IPR033985">
    <property type="entry name" value="SusD-like_N"/>
</dbReference>
<reference evidence="15 16" key="1">
    <citation type="submission" date="2018-08" db="EMBL/GenBank/DDBJ databases">
        <title>A genome reference for cultivated species of the human gut microbiota.</title>
        <authorList>
            <person name="Zou Y."/>
            <person name="Xue W."/>
            <person name="Luo G."/>
        </authorList>
    </citation>
    <scope>NUCLEOTIDE SEQUENCE [LARGE SCALE GENOMIC DNA]</scope>
    <source>
        <strain evidence="13 17">AF11-14</strain>
        <strain evidence="14 16">AF43-2</strain>
        <strain evidence="12 15">TF06-40</strain>
    </source>
</reference>
<dbReference type="Proteomes" id="UP001206014">
    <property type="component" value="Unassembled WGS sequence"/>
</dbReference>
<name>A0A3E4SJ59_9BACT</name>
<evidence type="ECO:0000313" key="14">
    <source>
        <dbReference type="EMBL" id="RHK49432.1"/>
    </source>
</evidence>
<evidence type="ECO:0000313" key="17">
    <source>
        <dbReference type="Proteomes" id="UP000286077"/>
    </source>
</evidence>
<accession>A0A3E4SJ59</accession>
<dbReference type="Gene3D" id="1.25.40.390">
    <property type="match status" value="1"/>
</dbReference>
<evidence type="ECO:0000313" key="18">
    <source>
        <dbReference type="Proteomes" id="UP000420707"/>
    </source>
</evidence>
<reference evidence="8" key="3">
    <citation type="submission" date="2021-12" db="EMBL/GenBank/DDBJ databases">
        <authorList>
            <person name="Lv X."/>
        </authorList>
    </citation>
    <scope>NUCLEOTIDE SEQUENCE</scope>
    <source>
        <strain evidence="8">HF2106</strain>
    </source>
</reference>
<dbReference type="Proteomes" id="UP000420707">
    <property type="component" value="Unassembled WGS sequence"/>
</dbReference>
<dbReference type="Proteomes" id="UP000286077">
    <property type="component" value="Unassembled WGS sequence"/>
</dbReference>
<organism evidence="12 15">
    <name type="scientific">Segatella copri</name>
    <dbReference type="NCBI Taxonomy" id="165179"/>
    <lineage>
        <taxon>Bacteria</taxon>
        <taxon>Pseudomonadati</taxon>
        <taxon>Bacteroidota</taxon>
        <taxon>Bacteroidia</taxon>
        <taxon>Bacteroidales</taxon>
        <taxon>Prevotellaceae</taxon>
        <taxon>Segatella</taxon>
    </lineage>
</organism>
<evidence type="ECO:0000313" key="12">
    <source>
        <dbReference type="EMBL" id="RGL61346.1"/>
    </source>
</evidence>
<evidence type="ECO:0000313" key="16">
    <source>
        <dbReference type="Proteomes" id="UP000284562"/>
    </source>
</evidence>
<dbReference type="Pfam" id="PF14322">
    <property type="entry name" value="SusD-like_3"/>
    <property type="match status" value="1"/>
</dbReference>
<dbReference type="Proteomes" id="UP001200307">
    <property type="component" value="Unassembled WGS sequence"/>
</dbReference>
<evidence type="ECO:0000313" key="13">
    <source>
        <dbReference type="EMBL" id="RGW66494.1"/>
    </source>
</evidence>
<keyword evidence="4" id="KW-0472">Membrane</keyword>
<dbReference type="RefSeq" id="WP_117693198.1">
    <property type="nucleotide sequence ID" value="NZ_JAJTVO010000030.1"/>
</dbReference>
<reference evidence="9" key="4">
    <citation type="submission" date="2022-07" db="EMBL/GenBank/DDBJ databases">
        <title>Prevotella copri.</title>
        <authorList>
            <person name="Yang C."/>
        </authorList>
    </citation>
    <scope>NUCLEOTIDE SEQUENCE</scope>
    <source>
        <strain evidence="9">HF88</strain>
    </source>
</reference>
<feature type="domain" description="RagB/SusD" evidence="6">
    <location>
        <begin position="419"/>
        <end position="573"/>
    </location>
</feature>
<dbReference type="EMBL" id="VZCC01000014">
    <property type="protein sequence ID" value="MQN83021.1"/>
    <property type="molecule type" value="Genomic_DNA"/>
</dbReference>
<keyword evidence="5" id="KW-0998">Cell outer membrane</keyword>
<dbReference type="Proteomes" id="UP000284562">
    <property type="component" value="Unassembled WGS sequence"/>
</dbReference>
<reference evidence="18 19" key="2">
    <citation type="submission" date="2019-09" db="EMBL/GenBank/DDBJ databases">
        <title>Distinct polysaccharide growth profiles of human intestinal Prevotella copri isolates.</title>
        <authorList>
            <person name="Fehlner-Peach H."/>
            <person name="Magnabosco C."/>
            <person name="Raghavan V."/>
            <person name="Scher J.U."/>
            <person name="Tett A."/>
            <person name="Cox L.M."/>
            <person name="Gottsegen C."/>
            <person name="Watters A."/>
            <person name="Wiltshire- Gordon J.D."/>
            <person name="Segata N."/>
            <person name="Bonneau R."/>
            <person name="Littman D.R."/>
        </authorList>
    </citation>
    <scope>NUCLEOTIDE SEQUENCE [LARGE SCALE GENOMIC DNA]</scope>
    <source>
        <strain evidence="19">iAA108</strain>
        <strain evidence="10">IAP146</strain>
        <strain evidence="18">iAP146</strain>
    </source>
</reference>
<dbReference type="GO" id="GO:0009279">
    <property type="term" value="C:cell outer membrane"/>
    <property type="evidence" value="ECO:0007669"/>
    <property type="project" value="UniProtKB-SubCell"/>
</dbReference>
<dbReference type="EMBL" id="VZCR01000071">
    <property type="protein sequence ID" value="MQN32516.1"/>
    <property type="molecule type" value="Genomic_DNA"/>
</dbReference>
<dbReference type="InterPro" id="IPR011990">
    <property type="entry name" value="TPR-like_helical_dom_sf"/>
</dbReference>
<dbReference type="EMBL" id="QSAQ01000032">
    <property type="protein sequence ID" value="RGW66494.1"/>
    <property type="molecule type" value="Genomic_DNA"/>
</dbReference>
<feature type="domain" description="SusD-like N-terminal" evidence="7">
    <location>
        <begin position="78"/>
        <end position="228"/>
    </location>
</feature>
<evidence type="ECO:0000313" key="11">
    <source>
        <dbReference type="EMBL" id="MQN83021.1"/>
    </source>
</evidence>
<gene>
    <name evidence="14" type="ORF">DW064_04290</name>
    <name evidence="13" type="ORF">DWV60_12020</name>
    <name evidence="12" type="ORF">DXC61_05880</name>
    <name evidence="11" type="ORF">F7D74_03220</name>
    <name evidence="10" type="ORF">F7D90_11265</name>
    <name evidence="8" type="ORF">LYY06_13690</name>
    <name evidence="9" type="ORF">NND11_10805</name>
</gene>
<evidence type="ECO:0000256" key="3">
    <source>
        <dbReference type="ARBA" id="ARBA00022729"/>
    </source>
</evidence>